<dbReference type="InterPro" id="IPR032718">
    <property type="entry name" value="PGBD4_Znf_C"/>
</dbReference>
<dbReference type="KEGG" id="ncc:104962095"/>
<protein>
    <recommendedName>
        <fullName evidence="2">PiggyBac transposable element-derived protein 4 C-terminal zinc-finger domain-containing protein</fullName>
    </recommendedName>
</protein>
<sequence length="216" mass="25618">MSTRFKNLRIILDNISENPTWDECYAVSSTERRFENRTTDMQDSPGVSRSESPRELGEIFSPDEKDPVDTKEEQLLFPAPSPPATYWKSPQRSPQARGAAASNYYRENRGFREPVFERCRFGCHYCNRRGYTRRSYLRWSKPRIYRPSRTSWKHLPVLIKPTKWYQVVGSEQCSLCRDWGKHQKTSWMCQSCEVPLCLMPYRNCFTEWHEHRGTAE</sequence>
<dbReference type="Pfam" id="PF13842">
    <property type="entry name" value="zf-Tnp_2"/>
    <property type="match status" value="1"/>
</dbReference>
<reference evidence="4" key="1">
    <citation type="submission" date="2025-08" db="UniProtKB">
        <authorList>
            <consortium name="RefSeq"/>
        </authorList>
    </citation>
    <scope>IDENTIFICATION</scope>
    <source>
        <tissue evidence="4">Muscle</tissue>
    </source>
</reference>
<feature type="compositionally biased region" description="Polar residues" evidence="1">
    <location>
        <begin position="41"/>
        <end position="50"/>
    </location>
</feature>
<organism evidence="3 4">
    <name type="scientific">Notothenia coriiceps</name>
    <name type="common">black rockcod</name>
    <dbReference type="NCBI Taxonomy" id="8208"/>
    <lineage>
        <taxon>Eukaryota</taxon>
        <taxon>Metazoa</taxon>
        <taxon>Chordata</taxon>
        <taxon>Craniata</taxon>
        <taxon>Vertebrata</taxon>
        <taxon>Euteleostomi</taxon>
        <taxon>Actinopterygii</taxon>
        <taxon>Neopterygii</taxon>
        <taxon>Teleostei</taxon>
        <taxon>Neoteleostei</taxon>
        <taxon>Acanthomorphata</taxon>
        <taxon>Eupercaria</taxon>
        <taxon>Perciformes</taxon>
        <taxon>Notothenioidei</taxon>
        <taxon>Nototheniidae</taxon>
        <taxon>Notothenia</taxon>
    </lineage>
</organism>
<dbReference type="AlphaFoldDB" id="A0A6I9PTX8"/>
<feature type="domain" description="PiggyBac transposable element-derived protein 4 C-terminal zinc-finger" evidence="2">
    <location>
        <begin position="171"/>
        <end position="209"/>
    </location>
</feature>
<dbReference type="Proteomes" id="UP000504611">
    <property type="component" value="Unplaced"/>
</dbReference>
<name>A0A6I9PTX8_9TELE</name>
<evidence type="ECO:0000259" key="2">
    <source>
        <dbReference type="Pfam" id="PF13842"/>
    </source>
</evidence>
<feature type="compositionally biased region" description="Basic and acidic residues" evidence="1">
    <location>
        <begin position="51"/>
        <end position="67"/>
    </location>
</feature>
<dbReference type="OrthoDB" id="123207at2759"/>
<evidence type="ECO:0000313" key="4">
    <source>
        <dbReference type="RefSeq" id="XP_010788791.1"/>
    </source>
</evidence>
<evidence type="ECO:0000313" key="3">
    <source>
        <dbReference type="Proteomes" id="UP000504611"/>
    </source>
</evidence>
<dbReference type="GeneID" id="104962095"/>
<proteinExistence type="predicted"/>
<dbReference type="RefSeq" id="XP_010788791.1">
    <property type="nucleotide sequence ID" value="XM_010790489.1"/>
</dbReference>
<feature type="region of interest" description="Disordered" evidence="1">
    <location>
        <begin position="32"/>
        <end position="67"/>
    </location>
</feature>
<evidence type="ECO:0000256" key="1">
    <source>
        <dbReference type="SAM" id="MobiDB-lite"/>
    </source>
</evidence>
<gene>
    <name evidence="4" type="primary">LOC104962095</name>
</gene>
<accession>A0A6I9PTX8</accession>
<keyword evidence="3" id="KW-1185">Reference proteome</keyword>